<evidence type="ECO:0000313" key="3">
    <source>
        <dbReference type="Proteomes" id="UP000499080"/>
    </source>
</evidence>
<organism evidence="2 3">
    <name type="scientific">Araneus ventricosus</name>
    <name type="common">Orbweaver spider</name>
    <name type="synonym">Epeira ventricosa</name>
    <dbReference type="NCBI Taxonomy" id="182803"/>
    <lineage>
        <taxon>Eukaryota</taxon>
        <taxon>Metazoa</taxon>
        <taxon>Ecdysozoa</taxon>
        <taxon>Arthropoda</taxon>
        <taxon>Chelicerata</taxon>
        <taxon>Arachnida</taxon>
        <taxon>Araneae</taxon>
        <taxon>Araneomorphae</taxon>
        <taxon>Entelegynae</taxon>
        <taxon>Araneoidea</taxon>
        <taxon>Araneidae</taxon>
        <taxon>Araneus</taxon>
    </lineage>
</organism>
<feature type="non-terminal residue" evidence="2">
    <location>
        <position position="1"/>
    </location>
</feature>
<dbReference type="SUPFAM" id="SSF56219">
    <property type="entry name" value="DNase I-like"/>
    <property type="match status" value="1"/>
</dbReference>
<accession>A0A4Y2Q307</accession>
<dbReference type="Pfam" id="PF14529">
    <property type="entry name" value="Exo_endo_phos_2"/>
    <property type="match status" value="1"/>
</dbReference>
<name>A0A4Y2Q307_ARAVE</name>
<dbReference type="InterPro" id="IPR005135">
    <property type="entry name" value="Endo/exonuclease/phosphatase"/>
</dbReference>
<protein>
    <recommendedName>
        <fullName evidence="1">Endonuclease/exonuclease/phosphatase domain-containing protein</fullName>
    </recommendedName>
</protein>
<evidence type="ECO:0000259" key="1">
    <source>
        <dbReference type="Pfam" id="PF14529"/>
    </source>
</evidence>
<dbReference type="AlphaFoldDB" id="A0A4Y2Q307"/>
<sequence length="211" mass="24223">HGKNNRIEGIPRNWKTWLSNNCKAGIIAVPSYHSPIFWDSKKNSVSLKISGDKGPLTVIWAYSSPAENINPALQEIKETLRNISNEEALVGADLNAHNRRWCYATDNNIGITTDEFIESNHLHLRNTPDAESTFRHGNSIHLQTYTDTYSHLRLKTAFGGHSRFIKNFRYHVNILYTAIVQDQLKQDLDLVTEELQKRFLILAFIHIKSKE</sequence>
<reference evidence="2 3" key="1">
    <citation type="journal article" date="2019" name="Sci. Rep.">
        <title>Orb-weaving spider Araneus ventricosus genome elucidates the spidroin gene catalogue.</title>
        <authorList>
            <person name="Kono N."/>
            <person name="Nakamura H."/>
            <person name="Ohtoshi R."/>
            <person name="Moran D.A.P."/>
            <person name="Shinohara A."/>
            <person name="Yoshida Y."/>
            <person name="Fujiwara M."/>
            <person name="Mori M."/>
            <person name="Tomita M."/>
            <person name="Arakawa K."/>
        </authorList>
    </citation>
    <scope>NUCLEOTIDE SEQUENCE [LARGE SCALE GENOMIC DNA]</scope>
</reference>
<comment type="caution">
    <text evidence="2">The sequence shown here is derived from an EMBL/GenBank/DDBJ whole genome shotgun (WGS) entry which is preliminary data.</text>
</comment>
<evidence type="ECO:0000313" key="2">
    <source>
        <dbReference type="EMBL" id="GBN57533.1"/>
    </source>
</evidence>
<dbReference type="Proteomes" id="UP000499080">
    <property type="component" value="Unassembled WGS sequence"/>
</dbReference>
<dbReference type="InterPro" id="IPR036691">
    <property type="entry name" value="Endo/exonu/phosph_ase_sf"/>
</dbReference>
<gene>
    <name evidence="2" type="ORF">AVEN_265776_1</name>
</gene>
<keyword evidence="3" id="KW-1185">Reference proteome</keyword>
<dbReference type="Gene3D" id="3.60.10.10">
    <property type="entry name" value="Endonuclease/exonuclease/phosphatase"/>
    <property type="match status" value="1"/>
</dbReference>
<dbReference type="GO" id="GO:0003824">
    <property type="term" value="F:catalytic activity"/>
    <property type="evidence" value="ECO:0007669"/>
    <property type="project" value="InterPro"/>
</dbReference>
<proteinExistence type="predicted"/>
<dbReference type="EMBL" id="BGPR01296810">
    <property type="protein sequence ID" value="GBN57533.1"/>
    <property type="molecule type" value="Genomic_DNA"/>
</dbReference>
<feature type="domain" description="Endonuclease/exonuclease/phosphatase" evidence="1">
    <location>
        <begin position="57"/>
        <end position="139"/>
    </location>
</feature>
<dbReference type="OrthoDB" id="6437148at2759"/>